<keyword evidence="4 9" id="KW-0808">Transferase</keyword>
<dbReference type="InterPro" id="IPR014776">
    <property type="entry name" value="4pyrrole_Mease_sub2"/>
</dbReference>
<gene>
    <name evidence="9" type="primary">cobJ</name>
    <name evidence="9" type="ORF">FVE67_06245</name>
</gene>
<dbReference type="InterPro" id="IPR036518">
    <property type="entry name" value="CobE/GbiG_C_sf"/>
</dbReference>
<feature type="domain" description="Cobalamin synthesis G N-terminal" evidence="8">
    <location>
        <begin position="43"/>
        <end position="119"/>
    </location>
</feature>
<dbReference type="PANTHER" id="PTHR47036:SF1">
    <property type="entry name" value="COBALT-FACTOR III C(17)-METHYLTRANSFERASE-RELATED"/>
    <property type="match status" value="1"/>
</dbReference>
<evidence type="ECO:0000313" key="9">
    <source>
        <dbReference type="EMBL" id="QJA06425.1"/>
    </source>
</evidence>
<dbReference type="Gene3D" id="3.30.420.180">
    <property type="entry name" value="CobE/GbiG C-terminal domain"/>
    <property type="match status" value="1"/>
</dbReference>
<dbReference type="EMBL" id="CP042909">
    <property type="protein sequence ID" value="QJA06425.1"/>
    <property type="molecule type" value="Genomic_DNA"/>
</dbReference>
<keyword evidence="3 9" id="KW-0489">Methyltransferase</keyword>
<dbReference type="GO" id="GO:0030789">
    <property type="term" value="F:precorrin-3B C17-methyltransferase activity"/>
    <property type="evidence" value="ECO:0007669"/>
    <property type="project" value="UniProtKB-EC"/>
</dbReference>
<dbReference type="CDD" id="cd11646">
    <property type="entry name" value="Precorrin_3B_C17_MT"/>
    <property type="match status" value="1"/>
</dbReference>
<dbReference type="InterPro" id="IPR002750">
    <property type="entry name" value="CobE/GbiG_C"/>
</dbReference>
<dbReference type="Pfam" id="PF01890">
    <property type="entry name" value="CbiG_C"/>
    <property type="match status" value="1"/>
</dbReference>
<evidence type="ECO:0000313" key="10">
    <source>
        <dbReference type="Proteomes" id="UP000501253"/>
    </source>
</evidence>
<dbReference type="InterPro" id="IPR006363">
    <property type="entry name" value="Cbl_synth_CobJ/CibH_dom"/>
</dbReference>
<dbReference type="Proteomes" id="UP000501253">
    <property type="component" value="Chromosome"/>
</dbReference>
<dbReference type="InterPro" id="IPR000878">
    <property type="entry name" value="4pyrrol_Mease"/>
</dbReference>
<dbReference type="AlphaFoldDB" id="A0A6H1WT75"/>
<evidence type="ECO:0000259" key="6">
    <source>
        <dbReference type="Pfam" id="PF00590"/>
    </source>
</evidence>
<dbReference type="InterPro" id="IPR021744">
    <property type="entry name" value="CbiG_N"/>
</dbReference>
<dbReference type="UniPathway" id="UPA00148"/>
<evidence type="ECO:0000256" key="2">
    <source>
        <dbReference type="ARBA" id="ARBA00022573"/>
    </source>
</evidence>
<reference evidence="9 10" key="1">
    <citation type="submission" date="2019-08" db="EMBL/GenBank/DDBJ databases">
        <title>Complete genome sequence of Thermosulfurimonas marina SU872T, an anaerobic thermophilic chemolithoautotrophic bacterium isolated from a shallow marine hydrothermal vent.</title>
        <authorList>
            <person name="Allioux M."/>
            <person name="Jebbar M."/>
            <person name="Slobodkina G."/>
            <person name="Slobodkin A."/>
            <person name="Moalic Y."/>
            <person name="Frolova A."/>
            <person name="Shao Z."/>
            <person name="Alain K."/>
        </authorList>
    </citation>
    <scope>NUCLEOTIDE SEQUENCE [LARGE SCALE GENOMIC DNA]</scope>
    <source>
        <strain evidence="9 10">SU872</strain>
    </source>
</reference>
<dbReference type="GO" id="GO:0009236">
    <property type="term" value="P:cobalamin biosynthetic process"/>
    <property type="evidence" value="ECO:0007669"/>
    <property type="project" value="UniProtKB-UniPathway"/>
</dbReference>
<dbReference type="Gene3D" id="3.40.1010.10">
    <property type="entry name" value="Cobalt-precorrin-4 Transmethylase, Domain 1"/>
    <property type="match status" value="1"/>
</dbReference>
<evidence type="ECO:0000256" key="3">
    <source>
        <dbReference type="ARBA" id="ARBA00022603"/>
    </source>
</evidence>
<keyword evidence="10" id="KW-1185">Reference proteome</keyword>
<dbReference type="InterPro" id="IPR038029">
    <property type="entry name" value="GbiG_N_sf"/>
</dbReference>
<dbReference type="RefSeq" id="WP_168719775.1">
    <property type="nucleotide sequence ID" value="NZ_CP042909.1"/>
</dbReference>
<proteinExistence type="predicted"/>
<keyword evidence="5" id="KW-0949">S-adenosyl-L-methionine</keyword>
<dbReference type="PANTHER" id="PTHR47036">
    <property type="entry name" value="COBALT-FACTOR III C(17)-METHYLTRANSFERASE-RELATED"/>
    <property type="match status" value="1"/>
</dbReference>
<dbReference type="Gene3D" id="3.30.950.10">
    <property type="entry name" value="Methyltransferase, Cobalt-precorrin-4 Transmethylase, Domain 2"/>
    <property type="match status" value="1"/>
</dbReference>
<name>A0A6H1WT75_9BACT</name>
<dbReference type="SUPFAM" id="SSF53790">
    <property type="entry name" value="Tetrapyrrole methylase"/>
    <property type="match status" value="1"/>
</dbReference>
<evidence type="ECO:0000259" key="7">
    <source>
        <dbReference type="Pfam" id="PF01890"/>
    </source>
</evidence>
<evidence type="ECO:0000256" key="1">
    <source>
        <dbReference type="ARBA" id="ARBA00004953"/>
    </source>
</evidence>
<dbReference type="KEGG" id="tmai:FVE67_06245"/>
<feature type="domain" description="Tetrapyrrole methylase" evidence="6">
    <location>
        <begin position="331"/>
        <end position="539"/>
    </location>
</feature>
<protein>
    <submittedName>
        <fullName evidence="9">Precorrin-3B C(17)-methyltransferase</fullName>
        <ecNumber evidence="9">2.1.1.131</ecNumber>
    </submittedName>
</protein>
<feature type="domain" description="CobE/GbiG C-terminal" evidence="7">
    <location>
        <begin position="202"/>
        <end position="322"/>
    </location>
</feature>
<dbReference type="SUPFAM" id="SSF159672">
    <property type="entry name" value="CbiG N-terminal domain-like"/>
    <property type="match status" value="1"/>
</dbReference>
<evidence type="ECO:0000256" key="4">
    <source>
        <dbReference type="ARBA" id="ARBA00022679"/>
    </source>
</evidence>
<comment type="pathway">
    <text evidence="1">Cofactor biosynthesis; adenosylcobalamin biosynthesis.</text>
</comment>
<dbReference type="InterPro" id="IPR014777">
    <property type="entry name" value="4pyrrole_Mease_sub1"/>
</dbReference>
<dbReference type="Pfam" id="PF00590">
    <property type="entry name" value="TP_methylase"/>
    <property type="match status" value="1"/>
</dbReference>
<sequence length="575" mass="63357">MPVPEKIYLLAFTERGRRLAARLSDFFPKAQILSPEARDLSPYWHSGAALIFVGACGIALRRIAPYIKDKKTDPAVLVMDETGRFVIPLLSGHLGGANALCQEIGTLLGAEVVLTTASDLSGLPAPDLWAEEHRLLLLPEERLPRFTREYLERGHLFVFRDWPAPLPPEWKEVEAPEAAHLLVSYRRFTLREDQLQALPRALFLGVGFNQGTPAREFEEAFQSLFEEMGLRPEAVRAVATLERKLSEEGLRQWVSGKDWEVRGFAAEALNEEVKRRRLSASAAGQHTGALAVAEPAALLSAGPGGKLLVPKVKRGNVTLAVALAPPPKGRLSVVGIGPGGLEEMTPAARKVLREAEWVVGYGRYVEQVSSLLRDKRVFVSGMTREVERVERALEWAREGRKVALVSGGDPGIYGLAGLVFELARERGVLSSIEIEVVAGLSALNACAARLGAPLMHDFAVISLSDRLTPWELIEKRLSAAAEADLVIVLFNPRSRLRTHHLLRAREILLRHRPPETPVGLVRAAGRPEEAVLLTTLGDLPAEAVDMQTTVFVGNSETLRLERWLVTPRGYRGRRF</sequence>
<keyword evidence="2" id="KW-0169">Cobalamin biosynthesis</keyword>
<dbReference type="InterPro" id="IPR051810">
    <property type="entry name" value="Precorrin_MeTrfase"/>
</dbReference>
<dbReference type="NCBIfam" id="TIGR01466">
    <property type="entry name" value="cobJ_cbiH"/>
    <property type="match status" value="1"/>
</dbReference>
<evidence type="ECO:0000259" key="8">
    <source>
        <dbReference type="Pfam" id="PF11760"/>
    </source>
</evidence>
<dbReference type="Gene3D" id="3.40.50.11220">
    <property type="match status" value="1"/>
</dbReference>
<dbReference type="GO" id="GO:0032259">
    <property type="term" value="P:methylation"/>
    <property type="evidence" value="ECO:0007669"/>
    <property type="project" value="UniProtKB-KW"/>
</dbReference>
<dbReference type="Pfam" id="PF11760">
    <property type="entry name" value="CbiG_N"/>
    <property type="match status" value="1"/>
</dbReference>
<accession>A0A6H1WT75</accession>
<evidence type="ECO:0000256" key="5">
    <source>
        <dbReference type="ARBA" id="ARBA00022691"/>
    </source>
</evidence>
<organism evidence="9 10">
    <name type="scientific">Thermosulfurimonas marina</name>
    <dbReference type="NCBI Taxonomy" id="2047767"/>
    <lineage>
        <taxon>Bacteria</taxon>
        <taxon>Pseudomonadati</taxon>
        <taxon>Thermodesulfobacteriota</taxon>
        <taxon>Thermodesulfobacteria</taxon>
        <taxon>Thermodesulfobacteriales</taxon>
        <taxon>Thermodesulfobacteriaceae</taxon>
        <taxon>Thermosulfurimonas</taxon>
    </lineage>
</organism>
<dbReference type="EC" id="2.1.1.131" evidence="9"/>
<dbReference type="SUPFAM" id="SSF159664">
    <property type="entry name" value="CobE/GbiG C-terminal domain-like"/>
    <property type="match status" value="1"/>
</dbReference>
<dbReference type="InterPro" id="IPR035996">
    <property type="entry name" value="4pyrrol_Methylase_sf"/>
</dbReference>